<keyword evidence="3" id="KW-1185">Reference proteome</keyword>
<evidence type="ECO:0000256" key="1">
    <source>
        <dbReference type="SAM" id="SignalP"/>
    </source>
</evidence>
<gene>
    <name evidence="2" type="ORF">EGW08_005652</name>
</gene>
<dbReference type="AlphaFoldDB" id="A0A433TYC0"/>
<name>A0A433TYC0_ELYCH</name>
<evidence type="ECO:0000313" key="3">
    <source>
        <dbReference type="Proteomes" id="UP000271974"/>
    </source>
</evidence>
<accession>A0A433TYC0</accession>
<dbReference type="Proteomes" id="UP000271974">
    <property type="component" value="Unassembled WGS sequence"/>
</dbReference>
<dbReference type="EMBL" id="RQTK01000134">
    <property type="protein sequence ID" value="RUS86571.1"/>
    <property type="molecule type" value="Genomic_DNA"/>
</dbReference>
<protein>
    <submittedName>
        <fullName evidence="2">Uncharacterized protein</fullName>
    </submittedName>
</protein>
<sequence>MAIQLMVILLLGFAIFIKGQLSPESSESLCQRQWTERRLWTSESPVQSGGEQFREDILNGKPVKVVLQQGNYRETFTLDNVNMNGKSECGEFNDRLTSPIGPESVLQPLLICSNGRVDVLNMSISKWDGNVVEQSWPDYSPGDAPVSSRYLDGTSDMQYTDDYLTMAKKSEMRGVMRDRGYAFNMDTIHIDQTSGHISGQSLNHVSQSFSQANGITFRSQPYHWLSSWDTSGRRDSSRWTLGDVKRLRHTNDYVALQWYADACWTSVFRHDRDGNRLSGSLEMLRAYVRMGHRVRVHFDGFTLEANSVVISPDGSVMAQTSSEMARRLGDGADKTFFNTKTRQVYRLIHTSGEVGSFYFFIENGLLSERSAGRFDVTWSVDTRPWNPVLTVDRLNQITFGTIRDLEVNMEMANTRIAFQLKEKYGVFKGQNSEVFLEVNNMRTSNTGSARSNIISQVLRTIPYYQTRDDKSFTMDLYRPQRQYIEISTITGLAAHRFSLKTRVYEGLADWDVQSISWFQDARLGV</sequence>
<feature type="signal peptide" evidence="1">
    <location>
        <begin position="1"/>
        <end position="19"/>
    </location>
</feature>
<proteinExistence type="predicted"/>
<evidence type="ECO:0000313" key="2">
    <source>
        <dbReference type="EMBL" id="RUS86571.1"/>
    </source>
</evidence>
<comment type="caution">
    <text evidence="2">The sequence shown here is derived from an EMBL/GenBank/DDBJ whole genome shotgun (WGS) entry which is preliminary data.</text>
</comment>
<keyword evidence="1" id="KW-0732">Signal</keyword>
<reference evidence="2 3" key="1">
    <citation type="submission" date="2019-01" db="EMBL/GenBank/DDBJ databases">
        <title>A draft genome assembly of the solar-powered sea slug Elysia chlorotica.</title>
        <authorList>
            <person name="Cai H."/>
            <person name="Li Q."/>
            <person name="Fang X."/>
            <person name="Li J."/>
            <person name="Curtis N.E."/>
            <person name="Altenburger A."/>
            <person name="Shibata T."/>
            <person name="Feng M."/>
            <person name="Maeda T."/>
            <person name="Schwartz J.A."/>
            <person name="Shigenobu S."/>
            <person name="Lundholm N."/>
            <person name="Nishiyama T."/>
            <person name="Yang H."/>
            <person name="Hasebe M."/>
            <person name="Li S."/>
            <person name="Pierce S.K."/>
            <person name="Wang J."/>
        </authorList>
    </citation>
    <scope>NUCLEOTIDE SEQUENCE [LARGE SCALE GENOMIC DNA]</scope>
    <source>
        <strain evidence="2">EC2010</strain>
        <tissue evidence="2">Whole organism of an adult</tissue>
    </source>
</reference>
<feature type="chain" id="PRO_5019337289" evidence="1">
    <location>
        <begin position="20"/>
        <end position="525"/>
    </location>
</feature>
<dbReference type="OrthoDB" id="6042525at2759"/>
<organism evidence="2 3">
    <name type="scientific">Elysia chlorotica</name>
    <name type="common">Eastern emerald elysia</name>
    <name type="synonym">Sea slug</name>
    <dbReference type="NCBI Taxonomy" id="188477"/>
    <lineage>
        <taxon>Eukaryota</taxon>
        <taxon>Metazoa</taxon>
        <taxon>Spiralia</taxon>
        <taxon>Lophotrochozoa</taxon>
        <taxon>Mollusca</taxon>
        <taxon>Gastropoda</taxon>
        <taxon>Heterobranchia</taxon>
        <taxon>Euthyneura</taxon>
        <taxon>Panpulmonata</taxon>
        <taxon>Sacoglossa</taxon>
        <taxon>Placobranchoidea</taxon>
        <taxon>Plakobranchidae</taxon>
        <taxon>Elysia</taxon>
    </lineage>
</organism>